<keyword evidence="1" id="KW-1133">Transmembrane helix</keyword>
<evidence type="ECO:0000313" key="3">
    <source>
        <dbReference type="Proteomes" id="UP000271925"/>
    </source>
</evidence>
<feature type="transmembrane region" description="Helical" evidence="1">
    <location>
        <begin position="143"/>
        <end position="172"/>
    </location>
</feature>
<sequence length="394" mass="45422">MKRIVFSVNTYLIALLIFVLILGFRTIWRPIHENELGYMLAETLMNYKFGFNRRAFLGNFFLPFHDPSTLLMLITVAYVICFVAPLLIARRFAGNNQTLLVAAYLIIFSPFGFSMFVKDPLAIRKELFFYPLFYLLVALQPRILWRNIVFIIVGCFIHESFFFLFLPFFLGFHWINETASRKQLLLYAATGFLVTFALTRLPGNSSVVTEQFIRHYVALGFERGQFEGFEYFQKLPFWQNIQNAQEHLTGFSPVVYLVLYSGQMVLIWLGLTRFGSVNRHKRLLFSQIGIAFMAIALFFLAMDYGRWLSMAFLTSVLLTASQVKIRVSFRPKPLSLLVALIILLGILVVRVPHFSQTGFTVNEWVMTHKLFVAGGLFLGGWLLALVRERSLTGD</sequence>
<keyword evidence="1" id="KW-0472">Membrane</keyword>
<evidence type="ECO:0000256" key="1">
    <source>
        <dbReference type="SAM" id="Phobius"/>
    </source>
</evidence>
<dbReference type="Proteomes" id="UP000271925">
    <property type="component" value="Unassembled WGS sequence"/>
</dbReference>
<keyword evidence="3" id="KW-1185">Reference proteome</keyword>
<feature type="transmembrane region" description="Helical" evidence="1">
    <location>
        <begin position="334"/>
        <end position="354"/>
    </location>
</feature>
<comment type="caution">
    <text evidence="2">The sequence shown here is derived from an EMBL/GenBank/DDBJ whole genome shotgun (WGS) entry which is preliminary data.</text>
</comment>
<evidence type="ECO:0000313" key="2">
    <source>
        <dbReference type="EMBL" id="RRB02644.1"/>
    </source>
</evidence>
<protein>
    <recommendedName>
        <fullName evidence="4">EpsG family protein</fullName>
    </recommendedName>
</protein>
<reference evidence="2 3" key="1">
    <citation type="submission" date="2018-11" db="EMBL/GenBank/DDBJ databases">
        <authorList>
            <person name="Zhou Z."/>
            <person name="Wang G."/>
        </authorList>
    </citation>
    <scope>NUCLEOTIDE SEQUENCE [LARGE SCALE GENOMIC DNA]</scope>
    <source>
        <strain evidence="2 3">KCTC52004</strain>
    </source>
</reference>
<organism evidence="2 3">
    <name type="scientific">Larkinella rosea</name>
    <dbReference type="NCBI Taxonomy" id="2025312"/>
    <lineage>
        <taxon>Bacteria</taxon>
        <taxon>Pseudomonadati</taxon>
        <taxon>Bacteroidota</taxon>
        <taxon>Cytophagia</taxon>
        <taxon>Cytophagales</taxon>
        <taxon>Spirosomataceae</taxon>
        <taxon>Larkinella</taxon>
    </lineage>
</organism>
<feature type="transmembrane region" description="Helical" evidence="1">
    <location>
        <begin position="307"/>
        <end position="327"/>
    </location>
</feature>
<feature type="transmembrane region" description="Helical" evidence="1">
    <location>
        <begin position="12"/>
        <end position="31"/>
    </location>
</feature>
<gene>
    <name evidence="2" type="ORF">EHT25_19550</name>
</gene>
<dbReference type="OrthoDB" id="957159at2"/>
<feature type="transmembrane region" description="Helical" evidence="1">
    <location>
        <begin position="101"/>
        <end position="123"/>
    </location>
</feature>
<feature type="transmembrane region" description="Helical" evidence="1">
    <location>
        <begin position="184"/>
        <end position="201"/>
    </location>
</feature>
<feature type="transmembrane region" description="Helical" evidence="1">
    <location>
        <begin position="283"/>
        <end position="301"/>
    </location>
</feature>
<accession>A0A3P1BPX9</accession>
<keyword evidence="1" id="KW-0812">Transmembrane</keyword>
<feature type="transmembrane region" description="Helical" evidence="1">
    <location>
        <begin position="254"/>
        <end position="271"/>
    </location>
</feature>
<proteinExistence type="predicted"/>
<dbReference type="EMBL" id="RQJO01000009">
    <property type="protein sequence ID" value="RRB02644.1"/>
    <property type="molecule type" value="Genomic_DNA"/>
</dbReference>
<dbReference type="RefSeq" id="WP_124876807.1">
    <property type="nucleotide sequence ID" value="NZ_RQJO01000009.1"/>
</dbReference>
<evidence type="ECO:0008006" key="4">
    <source>
        <dbReference type="Google" id="ProtNLM"/>
    </source>
</evidence>
<feature type="transmembrane region" description="Helical" evidence="1">
    <location>
        <begin position="366"/>
        <end position="386"/>
    </location>
</feature>
<feature type="transmembrane region" description="Helical" evidence="1">
    <location>
        <begin position="70"/>
        <end position="89"/>
    </location>
</feature>
<name>A0A3P1BPX9_9BACT</name>
<dbReference type="AlphaFoldDB" id="A0A3P1BPX9"/>